<evidence type="ECO:0000256" key="3">
    <source>
        <dbReference type="SAM" id="MobiDB-lite"/>
    </source>
</evidence>
<dbReference type="RefSeq" id="WP_190886010.1">
    <property type="nucleotide sequence ID" value="NZ_JACWZY010000003.1"/>
</dbReference>
<evidence type="ECO:0000256" key="1">
    <source>
        <dbReference type="ARBA" id="ARBA00022612"/>
    </source>
</evidence>
<dbReference type="Pfam" id="PF10145">
    <property type="entry name" value="PhageMin_Tail"/>
    <property type="match status" value="1"/>
</dbReference>
<sequence>MPKTQNDRAVIDLVINGQQANTSLKEISLAATNTRSALYKMKETDPGYKDKLKELQALLAAQRQMTANINTTASAWSKFKQQASSVAAGVVGGNVISMGLQAIPGAISAVVEKYRVFDAASKELSAVTGMTGADLEYLNKTAASTGPTFGKSGADMLEAYKLMASAKPELLSQKELLTQTTEAAITLAQAGKIDLAQATQVTAESLNQFGEGADQANRFINVIAAGAKEGSAEIADMGVALKNSGTVAAAQGVSFEQTNAALQSMSTIALKGGEAGTQLRNVLLTLGSGSDATNPKVVGLEKALENLGKKNMSTAEMTKLFGKENITAAQHMITHRNEIAELTKKVSGTQEAFTQAKTNNESLDHQLEVFWARVEGLAIILGTKLVPVFTKVVEGATWLTKVLTGGLTPASEKATQAFNDQNSKVRDLTRNLTPLLDRHDALKKKSVLTKDEQAELKTIIGQVASIVPTAVTEFDKYGKALDVNTEKAQEFIKMQKALLKYTYREGIATTTAELKDKTAERDALVRKMNSKTTTEWVNVDRGGMEVRRKLTDKELKQMQTKVDELNAKIDELNTTKAAMTGEYPKSDSSGKPTATPTTPPKVDGLGGGQGGGLSDEEKKKREAKITANHEAQLAIEKMDMEAIKNEKQREIAKAEFEANQEKERARKSQATAALKAKWIKGIEDRLVVDKLTINEKYADKDKELLEKQQKEVFDHAEKELELKKRMAEYEIELAISSGKITKQQGEEAKLKAEQTYLSAKQLLTEAYYKKQAEQNQQSTTNTEAQNKKAAIRLKQIEIDKQTDLLAIQAQGANNQAKVGELNQDKIEKALKDDLRDIENERQKSLNEIQKKAKAGLLSPTAARNAEIEVEQKFLMARRQIYEDYYSLMARMGNLSAEQIKDIEREKNRALLDMDNQLMQAQQTQYEGKLGNLKKYMDNMDMYIQQGADALKTLFEPNKQILDLSPLLGELDKLQQKTNLSSSEQERMKNIITQIGSVMPNVVTQTNQYGEAIGINTGAVRDEVAAQKSRAKTMHAIMVAQSAWAAAMATVEFGQSIMHIWATAPNPLTAIGFSALATATYLSTLAKIKKETFDAPKFADGGFTNAPGGYVDGPTLFQMGNRRFIAGEAGREFVVSNSALQQPVVANFARMLDVAQKSGNYSMLNTGVSAAASPGTSMGAGMASTGMNQELAMATLRQLQLIQQSLDNYAAKPVVQDYFAWERNKEEVDYIRQATKG</sequence>
<dbReference type="NCBIfam" id="TIGR01760">
    <property type="entry name" value="tape_meas_TP901"/>
    <property type="match status" value="1"/>
</dbReference>
<accession>A0A926XYH6</accession>
<name>A0A926XYH6_9BACT</name>
<dbReference type="InterPro" id="IPR010090">
    <property type="entry name" value="Phage_tape_meas"/>
</dbReference>
<feature type="coiled-coil region" evidence="2">
    <location>
        <begin position="637"/>
        <end position="671"/>
    </location>
</feature>
<evidence type="ECO:0000313" key="5">
    <source>
        <dbReference type="EMBL" id="MBD2700158.1"/>
    </source>
</evidence>
<gene>
    <name evidence="5" type="ORF">IC229_05895</name>
</gene>
<dbReference type="EMBL" id="JACWZY010000003">
    <property type="protein sequence ID" value="MBD2700158.1"/>
    <property type="molecule type" value="Genomic_DNA"/>
</dbReference>
<protein>
    <submittedName>
        <fullName evidence="5">Phage tail tape measure protein</fullName>
    </submittedName>
</protein>
<keyword evidence="1" id="KW-1188">Viral release from host cell</keyword>
<dbReference type="AlphaFoldDB" id="A0A926XYH6"/>
<feature type="compositionally biased region" description="Gly residues" evidence="3">
    <location>
        <begin position="604"/>
        <end position="613"/>
    </location>
</feature>
<feature type="domain" description="Phage tail tape measure protein" evidence="4">
    <location>
        <begin position="140"/>
        <end position="322"/>
    </location>
</feature>
<dbReference type="PANTHER" id="PTHR37813">
    <property type="entry name" value="FELS-2 PROPHAGE PROTEIN"/>
    <property type="match status" value="1"/>
</dbReference>
<dbReference type="PANTHER" id="PTHR37813:SF1">
    <property type="entry name" value="FELS-2 PROPHAGE PROTEIN"/>
    <property type="match status" value="1"/>
</dbReference>
<keyword evidence="2" id="KW-0175">Coiled coil</keyword>
<evidence type="ECO:0000313" key="6">
    <source>
        <dbReference type="Proteomes" id="UP000598820"/>
    </source>
</evidence>
<evidence type="ECO:0000256" key="2">
    <source>
        <dbReference type="SAM" id="Coils"/>
    </source>
</evidence>
<proteinExistence type="predicted"/>
<feature type="coiled-coil region" evidence="2">
    <location>
        <begin position="827"/>
        <end position="854"/>
    </location>
</feature>
<feature type="region of interest" description="Disordered" evidence="3">
    <location>
        <begin position="576"/>
        <end position="620"/>
    </location>
</feature>
<comment type="caution">
    <text evidence="5">The sequence shown here is derived from an EMBL/GenBank/DDBJ whole genome shotgun (WGS) entry which is preliminary data.</text>
</comment>
<organism evidence="5 6">
    <name type="scientific">Spirosoma profusum</name>
    <dbReference type="NCBI Taxonomy" id="2771354"/>
    <lineage>
        <taxon>Bacteria</taxon>
        <taxon>Pseudomonadati</taxon>
        <taxon>Bacteroidota</taxon>
        <taxon>Cytophagia</taxon>
        <taxon>Cytophagales</taxon>
        <taxon>Cytophagaceae</taxon>
        <taxon>Spirosoma</taxon>
    </lineage>
</organism>
<evidence type="ECO:0000259" key="4">
    <source>
        <dbReference type="Pfam" id="PF10145"/>
    </source>
</evidence>
<keyword evidence="6" id="KW-1185">Reference proteome</keyword>
<reference evidence="5" key="1">
    <citation type="submission" date="2020-09" db="EMBL/GenBank/DDBJ databases">
        <authorList>
            <person name="Kim M.K."/>
        </authorList>
    </citation>
    <scope>NUCLEOTIDE SEQUENCE</scope>
    <source>
        <strain evidence="5">BT702</strain>
    </source>
</reference>
<dbReference type="Proteomes" id="UP000598820">
    <property type="component" value="Unassembled WGS sequence"/>
</dbReference>